<comment type="similarity">
    <text evidence="1 4">Belongs to the D-isomer specific 2-hydroxyacid dehydrogenase family.</text>
</comment>
<dbReference type="SUPFAM" id="SSF51735">
    <property type="entry name" value="NAD(P)-binding Rossmann-fold domains"/>
    <property type="match status" value="1"/>
</dbReference>
<dbReference type="PROSITE" id="PS00065">
    <property type="entry name" value="D_2_HYDROXYACID_DH_1"/>
    <property type="match status" value="1"/>
</dbReference>
<evidence type="ECO:0000259" key="5">
    <source>
        <dbReference type="Pfam" id="PF00389"/>
    </source>
</evidence>
<dbReference type="PROSITE" id="PS00671">
    <property type="entry name" value="D_2_HYDROXYACID_DH_3"/>
    <property type="match status" value="1"/>
</dbReference>
<dbReference type="InterPro" id="IPR036291">
    <property type="entry name" value="NAD(P)-bd_dom_sf"/>
</dbReference>
<dbReference type="OrthoDB" id="9805416at2"/>
<evidence type="ECO:0000256" key="3">
    <source>
        <dbReference type="ARBA" id="ARBA00023027"/>
    </source>
</evidence>
<dbReference type="Pfam" id="PF00389">
    <property type="entry name" value="2-Hacid_dh"/>
    <property type="match status" value="1"/>
</dbReference>
<dbReference type="Pfam" id="PF02826">
    <property type="entry name" value="2-Hacid_dh_C"/>
    <property type="match status" value="1"/>
</dbReference>
<keyword evidence="3" id="KW-0520">NAD</keyword>
<dbReference type="Proteomes" id="UP000195985">
    <property type="component" value="Unassembled WGS sequence"/>
</dbReference>
<reference evidence="8" key="1">
    <citation type="submission" date="2016-04" db="EMBL/GenBank/DDBJ databases">
        <authorList>
            <person name="Strepis N."/>
        </authorList>
    </citation>
    <scope>NUCLEOTIDE SEQUENCE [LARGE SCALE GENOMIC DNA]</scope>
</reference>
<organism evidence="7 8">
    <name type="scientific">Trichococcus pasteurii</name>
    <dbReference type="NCBI Taxonomy" id="43064"/>
    <lineage>
        <taxon>Bacteria</taxon>
        <taxon>Bacillati</taxon>
        <taxon>Bacillota</taxon>
        <taxon>Bacilli</taxon>
        <taxon>Lactobacillales</taxon>
        <taxon>Carnobacteriaceae</taxon>
        <taxon>Trichococcus</taxon>
    </lineage>
</organism>
<gene>
    <name evidence="7" type="ORF">TPAS_803</name>
</gene>
<dbReference type="GO" id="GO:0051287">
    <property type="term" value="F:NAD binding"/>
    <property type="evidence" value="ECO:0007669"/>
    <property type="project" value="InterPro"/>
</dbReference>
<evidence type="ECO:0000259" key="6">
    <source>
        <dbReference type="Pfam" id="PF02826"/>
    </source>
</evidence>
<dbReference type="PROSITE" id="PS00670">
    <property type="entry name" value="D_2_HYDROXYACID_DH_2"/>
    <property type="match status" value="1"/>
</dbReference>
<sequence>MKAVILQNWRPDSSNYNFQNLLNAWEGISDIPEITGYRVEIVHDSSFESYDQAIGDAEIVIGFFITEENFNEELFIRHPNIRYLATLSHGYAEMDKALTQKYGVTVTNTIYGAEAIAEFTLGLLFDICKNVQTNSDIVKSTDWTDPQPGTWFIPATRQLEISGKTIGIIGLGNIGFQLARKSDALGMHVLGYSRTYKEGLAYQFIDQVSLEQLLEESDIISINTPLTSETYHLINRAAIDQMKHGVILLNTARGEIIDELALTEALKSGKIYAAGLDVLSEEPPTKNIELFQLDSARITQHIAWGSQETNLRAIEIALDNLVNYLQDQPTSVIS</sequence>
<evidence type="ECO:0000256" key="1">
    <source>
        <dbReference type="ARBA" id="ARBA00005854"/>
    </source>
</evidence>
<dbReference type="InterPro" id="IPR029753">
    <property type="entry name" value="D-isomer_DH_CS"/>
</dbReference>
<evidence type="ECO:0000313" key="8">
    <source>
        <dbReference type="Proteomes" id="UP000195985"/>
    </source>
</evidence>
<dbReference type="GO" id="GO:0016616">
    <property type="term" value="F:oxidoreductase activity, acting on the CH-OH group of donors, NAD or NADP as acceptor"/>
    <property type="evidence" value="ECO:0007669"/>
    <property type="project" value="InterPro"/>
</dbReference>
<evidence type="ECO:0000256" key="4">
    <source>
        <dbReference type="RuleBase" id="RU003719"/>
    </source>
</evidence>
<keyword evidence="2 4" id="KW-0560">Oxidoreductase</keyword>
<name>A0A1W1IDN2_9LACT</name>
<accession>A0A1W1IDN2</accession>
<protein>
    <submittedName>
        <fullName evidence="7">D-isomer specific 2-hydroxyacid dehydrogenases signature 3</fullName>
    </submittedName>
</protein>
<dbReference type="STRING" id="43064.SAMN04488086_11311"/>
<dbReference type="Gene3D" id="3.40.50.720">
    <property type="entry name" value="NAD(P)-binding Rossmann-like Domain"/>
    <property type="match status" value="2"/>
</dbReference>
<feature type="domain" description="D-isomer specific 2-hydroxyacid dehydrogenase catalytic" evidence="5">
    <location>
        <begin position="36"/>
        <end position="330"/>
    </location>
</feature>
<dbReference type="InterPro" id="IPR006140">
    <property type="entry name" value="D-isomer_DH_NAD-bd"/>
</dbReference>
<dbReference type="PANTHER" id="PTHR43761">
    <property type="entry name" value="D-ISOMER SPECIFIC 2-HYDROXYACID DEHYDROGENASE FAMILY PROTEIN (AFU_ORTHOLOGUE AFUA_1G13630)"/>
    <property type="match status" value="1"/>
</dbReference>
<dbReference type="InterPro" id="IPR006139">
    <property type="entry name" value="D-isomer_2_OHA_DH_cat_dom"/>
</dbReference>
<dbReference type="SUPFAM" id="SSF52283">
    <property type="entry name" value="Formate/glycerate dehydrogenase catalytic domain-like"/>
    <property type="match status" value="1"/>
</dbReference>
<dbReference type="InterPro" id="IPR029752">
    <property type="entry name" value="D-isomer_DH_CS1"/>
</dbReference>
<dbReference type="PANTHER" id="PTHR43761:SF1">
    <property type="entry name" value="D-ISOMER SPECIFIC 2-HYDROXYACID DEHYDROGENASE CATALYTIC DOMAIN-CONTAINING PROTEIN-RELATED"/>
    <property type="match status" value="1"/>
</dbReference>
<evidence type="ECO:0000256" key="2">
    <source>
        <dbReference type="ARBA" id="ARBA00023002"/>
    </source>
</evidence>
<dbReference type="RefSeq" id="WP_086941991.1">
    <property type="nucleotide sequence ID" value="NZ_FONM01000013.1"/>
</dbReference>
<keyword evidence="8" id="KW-1185">Reference proteome</keyword>
<feature type="domain" description="D-isomer specific 2-hydroxyacid dehydrogenase NAD-binding" evidence="6">
    <location>
        <begin position="121"/>
        <end position="303"/>
    </location>
</feature>
<proteinExistence type="inferred from homology"/>
<dbReference type="InterPro" id="IPR050418">
    <property type="entry name" value="D-iso_2-hydroxyacid_DH_PdxB"/>
</dbReference>
<dbReference type="EMBL" id="FWEY01000002">
    <property type="protein sequence ID" value="SLM51128.1"/>
    <property type="molecule type" value="Genomic_DNA"/>
</dbReference>
<dbReference type="AlphaFoldDB" id="A0A1W1IDN2"/>
<evidence type="ECO:0000313" key="7">
    <source>
        <dbReference type="EMBL" id="SLM51128.1"/>
    </source>
</evidence>